<accession>A0A1G2L463</accession>
<dbReference type="EMBL" id="MHQO01000029">
    <property type="protein sequence ID" value="OHA06493.1"/>
    <property type="molecule type" value="Genomic_DNA"/>
</dbReference>
<protein>
    <submittedName>
        <fullName evidence="1">Uncharacterized protein</fullName>
    </submittedName>
</protein>
<sequence length="433" mass="49399">MKFEHPFKSEAKKEKPKLADLDVRGREIFGLESRPERFSRLVPGRDLEILVKAGDISSESDLDEAFVFVNPSAGEESLPVEPPHWRTVTKRGINATRETPSGKDFFYATNTKGVGYLKPTVKGGRSLDEYGDWNRVDEYEREGGYGIADAEEFYQGKSDVIRLSRKFADEGMRVEMYYSVGKLKSVYYRGKQESIDSLRRKKIIPSSRHLTPEIAIRLFKTNARVAEAADSDDPRAKELMREGFDVFNRETKDKGLGFPELRVGEPGHEKIFFKEFFRRMGRNLAAFQNTGYIGWHVHSSNITLAAEIADIGSYMHHSYYEEYEDADTYVKKYSGVRRGTLKDMRDFAYNLREFIGAAEHLGMSHGEMQELVDVYLQSFHKALDPKKIAVEGLDVNQLFSVAEKITTAVLIDGKHLSSLKQKKADIQDWNLGL</sequence>
<reference evidence="1 2" key="1">
    <citation type="journal article" date="2016" name="Nat. Commun.">
        <title>Thousands of microbial genomes shed light on interconnected biogeochemical processes in an aquifer system.</title>
        <authorList>
            <person name="Anantharaman K."/>
            <person name="Brown C.T."/>
            <person name="Hug L.A."/>
            <person name="Sharon I."/>
            <person name="Castelle C.J."/>
            <person name="Probst A.J."/>
            <person name="Thomas B.C."/>
            <person name="Singh A."/>
            <person name="Wilkins M.J."/>
            <person name="Karaoz U."/>
            <person name="Brodie E.L."/>
            <person name="Williams K.H."/>
            <person name="Hubbard S.S."/>
            <person name="Banfield J.F."/>
        </authorList>
    </citation>
    <scope>NUCLEOTIDE SEQUENCE [LARGE SCALE GENOMIC DNA]</scope>
</reference>
<comment type="caution">
    <text evidence="1">The sequence shown here is derived from an EMBL/GenBank/DDBJ whole genome shotgun (WGS) entry which is preliminary data.</text>
</comment>
<dbReference type="Proteomes" id="UP000177982">
    <property type="component" value="Unassembled WGS sequence"/>
</dbReference>
<organism evidence="1 2">
    <name type="scientific">Candidatus Sungbacteria bacterium RIFCSPLOWO2_01_FULL_47_10</name>
    <dbReference type="NCBI Taxonomy" id="1802276"/>
    <lineage>
        <taxon>Bacteria</taxon>
        <taxon>Candidatus Sungiibacteriota</taxon>
    </lineage>
</organism>
<evidence type="ECO:0000313" key="2">
    <source>
        <dbReference type="Proteomes" id="UP000177982"/>
    </source>
</evidence>
<proteinExistence type="predicted"/>
<name>A0A1G2L463_9BACT</name>
<dbReference type="AlphaFoldDB" id="A0A1G2L463"/>
<evidence type="ECO:0000313" key="1">
    <source>
        <dbReference type="EMBL" id="OHA06493.1"/>
    </source>
</evidence>
<gene>
    <name evidence="1" type="ORF">A2934_00020</name>
</gene>